<keyword evidence="1" id="KW-1133">Transmembrane helix</keyword>
<accession>A0A0F9NQI1</accession>
<dbReference type="EMBL" id="LAZR01003835">
    <property type="protein sequence ID" value="KKN14267.1"/>
    <property type="molecule type" value="Genomic_DNA"/>
</dbReference>
<evidence type="ECO:0000256" key="1">
    <source>
        <dbReference type="SAM" id="Phobius"/>
    </source>
</evidence>
<feature type="transmembrane region" description="Helical" evidence="1">
    <location>
        <begin position="31"/>
        <end position="51"/>
    </location>
</feature>
<evidence type="ECO:0000313" key="2">
    <source>
        <dbReference type="EMBL" id="KKN14267.1"/>
    </source>
</evidence>
<name>A0A0F9NQI1_9ZZZZ</name>
<keyword evidence="1" id="KW-0472">Membrane</keyword>
<protein>
    <submittedName>
        <fullName evidence="2">Uncharacterized protein</fullName>
    </submittedName>
</protein>
<comment type="caution">
    <text evidence="2">The sequence shown here is derived from an EMBL/GenBank/DDBJ whole genome shotgun (WGS) entry which is preliminary data.</text>
</comment>
<sequence length="155" mass="15665">MAWWDQMGLGIQVDRPASIIPQTVGTPGTEYYTIAGGLVLITGLVGLFTVVPGGAVNAQWCHNPDTGTDTDVCIATALAGAAEGDLMSISGIAAAGMLPLGGSVAQLMGGVAGTNKGLVLDSGALGVFTSASQTGNWRWVLWYMPIENGATVVAA</sequence>
<reference evidence="2" key="1">
    <citation type="journal article" date="2015" name="Nature">
        <title>Complex archaea that bridge the gap between prokaryotes and eukaryotes.</title>
        <authorList>
            <person name="Spang A."/>
            <person name="Saw J.H."/>
            <person name="Jorgensen S.L."/>
            <person name="Zaremba-Niedzwiedzka K."/>
            <person name="Martijn J."/>
            <person name="Lind A.E."/>
            <person name="van Eijk R."/>
            <person name="Schleper C."/>
            <person name="Guy L."/>
            <person name="Ettema T.J."/>
        </authorList>
    </citation>
    <scope>NUCLEOTIDE SEQUENCE</scope>
</reference>
<proteinExistence type="predicted"/>
<dbReference type="AlphaFoldDB" id="A0A0F9NQI1"/>
<gene>
    <name evidence="2" type="ORF">LCGC14_0997780</name>
</gene>
<organism evidence="2">
    <name type="scientific">marine sediment metagenome</name>
    <dbReference type="NCBI Taxonomy" id="412755"/>
    <lineage>
        <taxon>unclassified sequences</taxon>
        <taxon>metagenomes</taxon>
        <taxon>ecological metagenomes</taxon>
    </lineage>
</organism>
<keyword evidence="1" id="KW-0812">Transmembrane</keyword>